<keyword evidence="3" id="KW-0132">Cell division</keyword>
<sequence length="165" mass="17641">MLTARAMVLFVVALLAFVLVFPTARSYFGQSAQLQALRAEVSAAQERNTELEFQVSRWQDQAYVASQARERLAYVYPGETAYRVLDPDVAEPAVNPDTGKAVAEGPVDVGFADTPWYGTIWNSLTVAGEVTVDDQPAAPTDPADPADPAVPPADDAPTAPGTDDE</sequence>
<evidence type="ECO:0000256" key="2">
    <source>
        <dbReference type="SAM" id="MobiDB-lite"/>
    </source>
</evidence>
<name>A0A1I2HFF4_9MICO</name>
<evidence type="ECO:0000313" key="4">
    <source>
        <dbReference type="Proteomes" id="UP000198520"/>
    </source>
</evidence>
<keyword evidence="1" id="KW-0175">Coiled coil</keyword>
<reference evidence="4" key="1">
    <citation type="submission" date="2016-10" db="EMBL/GenBank/DDBJ databases">
        <authorList>
            <person name="Varghese N."/>
            <person name="Submissions S."/>
        </authorList>
    </citation>
    <scope>NUCLEOTIDE SEQUENCE [LARGE SCALE GENOMIC DNA]</scope>
    <source>
        <strain evidence="4">DSM 19083</strain>
    </source>
</reference>
<feature type="compositionally biased region" description="Low complexity" evidence="2">
    <location>
        <begin position="133"/>
        <end position="165"/>
    </location>
</feature>
<dbReference type="AlphaFoldDB" id="A0A1I2HFF4"/>
<dbReference type="STRING" id="285351.SAMN04488035_2243"/>
<organism evidence="3 4">
    <name type="scientific">Flavimobilis marinus</name>
    <dbReference type="NCBI Taxonomy" id="285351"/>
    <lineage>
        <taxon>Bacteria</taxon>
        <taxon>Bacillati</taxon>
        <taxon>Actinomycetota</taxon>
        <taxon>Actinomycetes</taxon>
        <taxon>Micrococcales</taxon>
        <taxon>Jonesiaceae</taxon>
        <taxon>Flavimobilis</taxon>
    </lineage>
</organism>
<keyword evidence="3" id="KW-0131">Cell cycle</keyword>
<dbReference type="InterPro" id="IPR007060">
    <property type="entry name" value="FtsL/DivIC"/>
</dbReference>
<dbReference type="GO" id="GO:0051301">
    <property type="term" value="P:cell division"/>
    <property type="evidence" value="ECO:0007669"/>
    <property type="project" value="UniProtKB-KW"/>
</dbReference>
<keyword evidence="4" id="KW-1185">Reference proteome</keyword>
<evidence type="ECO:0000313" key="3">
    <source>
        <dbReference type="EMBL" id="SFF27486.1"/>
    </source>
</evidence>
<feature type="region of interest" description="Disordered" evidence="2">
    <location>
        <begin position="131"/>
        <end position="165"/>
    </location>
</feature>
<feature type="coiled-coil region" evidence="1">
    <location>
        <begin position="34"/>
        <end position="61"/>
    </location>
</feature>
<dbReference type="EMBL" id="FONZ01000004">
    <property type="protein sequence ID" value="SFF27486.1"/>
    <property type="molecule type" value="Genomic_DNA"/>
</dbReference>
<evidence type="ECO:0000256" key="1">
    <source>
        <dbReference type="SAM" id="Coils"/>
    </source>
</evidence>
<accession>A0A1I2HFF4</accession>
<dbReference type="Proteomes" id="UP000198520">
    <property type="component" value="Unassembled WGS sequence"/>
</dbReference>
<protein>
    <submittedName>
        <fullName evidence="3">Cell division protein FtsB</fullName>
    </submittedName>
</protein>
<proteinExistence type="predicted"/>
<dbReference type="Pfam" id="PF04977">
    <property type="entry name" value="DivIC"/>
    <property type="match status" value="1"/>
</dbReference>
<gene>
    <name evidence="3" type="ORF">SAMN04488035_2243</name>
</gene>